<sequence>MSSNSCAAYSRLQNRAMGRPDPQGSVCGQPRRAPVVLRSSPLICAVDDIFLLVKWLSVMWLGHGPVSAARRVWCDRSDDQPAPGTDRLWIVSTSAFILAVVQGAKIFGTTGVPGTQALIVLFLAAYAIPEAFRMAFGSTDVAAANNSPAVVDRGFETIKYHLYPVETASCLLAGITHVSIALWIIARSIPACMFVSVHRSHGAADNLEMTPTSLSIYALQPLRHPILPAGTMDVVSNIRNHGHRPIRPHSGYLVGHHLNRGIHGDRGAGSVAGLEDRAQQPGIPGCGGKFGGVPASVFDSLPRFPPVLSNLLHGVIFFSAQAVLCAEGSVQEWCGFAFLSINFGIIRVFIRRLFEDNPGYLLE</sequence>
<name>A0AAN7B3I4_9PEZI</name>
<accession>A0AAN7B3I4</accession>
<dbReference type="Proteomes" id="UP001301769">
    <property type="component" value="Unassembled WGS sequence"/>
</dbReference>
<evidence type="ECO:0000313" key="2">
    <source>
        <dbReference type="Proteomes" id="UP001301769"/>
    </source>
</evidence>
<evidence type="ECO:0000313" key="1">
    <source>
        <dbReference type="EMBL" id="KAK4208944.1"/>
    </source>
</evidence>
<reference evidence="1" key="2">
    <citation type="submission" date="2023-05" db="EMBL/GenBank/DDBJ databases">
        <authorList>
            <consortium name="Lawrence Berkeley National Laboratory"/>
            <person name="Steindorff A."/>
            <person name="Hensen N."/>
            <person name="Bonometti L."/>
            <person name="Westerberg I."/>
            <person name="Brannstrom I.O."/>
            <person name="Guillou S."/>
            <person name="Cros-Aarteil S."/>
            <person name="Calhoun S."/>
            <person name="Haridas S."/>
            <person name="Kuo A."/>
            <person name="Mondo S."/>
            <person name="Pangilinan J."/>
            <person name="Riley R."/>
            <person name="Labutti K."/>
            <person name="Andreopoulos B."/>
            <person name="Lipzen A."/>
            <person name="Chen C."/>
            <person name="Yanf M."/>
            <person name="Daum C."/>
            <person name="Ng V."/>
            <person name="Clum A."/>
            <person name="Ohm R."/>
            <person name="Martin F."/>
            <person name="Silar P."/>
            <person name="Natvig D."/>
            <person name="Lalanne C."/>
            <person name="Gautier V."/>
            <person name="Ament-Velasquez S.L."/>
            <person name="Kruys A."/>
            <person name="Hutchinson M.I."/>
            <person name="Powell A.J."/>
            <person name="Barry K."/>
            <person name="Miller A.N."/>
            <person name="Grigoriev I.V."/>
            <person name="Debuchy R."/>
            <person name="Gladieux P."/>
            <person name="Thoren M.H."/>
            <person name="Johannesson H."/>
        </authorList>
    </citation>
    <scope>NUCLEOTIDE SEQUENCE</scope>
    <source>
        <strain evidence="1">PSN293</strain>
    </source>
</reference>
<keyword evidence="2" id="KW-1185">Reference proteome</keyword>
<gene>
    <name evidence="1" type="ORF">QBC37DRAFT_404819</name>
</gene>
<protein>
    <submittedName>
        <fullName evidence="1">Uncharacterized protein</fullName>
    </submittedName>
</protein>
<dbReference type="EMBL" id="MU858222">
    <property type="protein sequence ID" value="KAK4208944.1"/>
    <property type="molecule type" value="Genomic_DNA"/>
</dbReference>
<dbReference type="AlphaFoldDB" id="A0AAN7B3I4"/>
<reference evidence="1" key="1">
    <citation type="journal article" date="2023" name="Mol. Phylogenet. Evol.">
        <title>Genome-scale phylogeny and comparative genomics of the fungal order Sordariales.</title>
        <authorList>
            <person name="Hensen N."/>
            <person name="Bonometti L."/>
            <person name="Westerberg I."/>
            <person name="Brannstrom I.O."/>
            <person name="Guillou S."/>
            <person name="Cros-Aarteil S."/>
            <person name="Calhoun S."/>
            <person name="Haridas S."/>
            <person name="Kuo A."/>
            <person name="Mondo S."/>
            <person name="Pangilinan J."/>
            <person name="Riley R."/>
            <person name="LaButti K."/>
            <person name="Andreopoulos B."/>
            <person name="Lipzen A."/>
            <person name="Chen C."/>
            <person name="Yan M."/>
            <person name="Daum C."/>
            <person name="Ng V."/>
            <person name="Clum A."/>
            <person name="Steindorff A."/>
            <person name="Ohm R.A."/>
            <person name="Martin F."/>
            <person name="Silar P."/>
            <person name="Natvig D.O."/>
            <person name="Lalanne C."/>
            <person name="Gautier V."/>
            <person name="Ament-Velasquez S.L."/>
            <person name="Kruys A."/>
            <person name="Hutchinson M.I."/>
            <person name="Powell A.J."/>
            <person name="Barry K."/>
            <person name="Miller A.N."/>
            <person name="Grigoriev I.V."/>
            <person name="Debuchy R."/>
            <person name="Gladieux P."/>
            <person name="Hiltunen Thoren M."/>
            <person name="Johannesson H."/>
        </authorList>
    </citation>
    <scope>NUCLEOTIDE SEQUENCE</scope>
    <source>
        <strain evidence="1">PSN293</strain>
    </source>
</reference>
<organism evidence="1 2">
    <name type="scientific">Rhypophila decipiens</name>
    <dbReference type="NCBI Taxonomy" id="261697"/>
    <lineage>
        <taxon>Eukaryota</taxon>
        <taxon>Fungi</taxon>
        <taxon>Dikarya</taxon>
        <taxon>Ascomycota</taxon>
        <taxon>Pezizomycotina</taxon>
        <taxon>Sordariomycetes</taxon>
        <taxon>Sordariomycetidae</taxon>
        <taxon>Sordariales</taxon>
        <taxon>Naviculisporaceae</taxon>
        <taxon>Rhypophila</taxon>
    </lineage>
</organism>
<comment type="caution">
    <text evidence="1">The sequence shown here is derived from an EMBL/GenBank/DDBJ whole genome shotgun (WGS) entry which is preliminary data.</text>
</comment>
<proteinExistence type="predicted"/>